<feature type="compositionally biased region" description="Basic and acidic residues" evidence="3">
    <location>
        <begin position="47"/>
        <end position="67"/>
    </location>
</feature>
<evidence type="ECO:0000313" key="4">
    <source>
        <dbReference type="EMBL" id="JAN95500.1"/>
    </source>
</evidence>
<dbReference type="GO" id="GO:0033962">
    <property type="term" value="P:P-body assembly"/>
    <property type="evidence" value="ECO:0007669"/>
    <property type="project" value="TreeGrafter"/>
</dbReference>
<feature type="region of interest" description="Disordered" evidence="3">
    <location>
        <begin position="1"/>
        <end position="77"/>
    </location>
</feature>
<name>A0A0P6J0G7_AEDAE</name>
<feature type="compositionally biased region" description="Low complexity" evidence="3">
    <location>
        <begin position="296"/>
        <end position="316"/>
    </location>
</feature>
<accession>A0A0P6J0G7</accession>
<dbReference type="GO" id="GO:0000290">
    <property type="term" value="P:deadenylation-dependent decapping of nuclear-transcribed mRNA"/>
    <property type="evidence" value="ECO:0007669"/>
    <property type="project" value="InterPro"/>
</dbReference>
<keyword evidence="2" id="KW-0963">Cytoplasm</keyword>
<reference evidence="4" key="1">
    <citation type="journal article" date="2016" name="PLoS ONE">
        <title>A Deep Insight into the Sialome of Male and Female Aedes aegypti Mosquitoes.</title>
        <authorList>
            <person name="Ribeiro J.M."/>
            <person name="Martin-Martin I."/>
            <person name="Arca B."/>
            <person name="Calvo E."/>
        </authorList>
    </citation>
    <scope>NUCLEOTIDE SEQUENCE</scope>
    <source>
        <strain evidence="4">Liverpool</strain>
        <tissue evidence="4">Salivary glands</tissue>
    </source>
</reference>
<dbReference type="EMBL" id="GDUN01000419">
    <property type="protein sequence ID" value="JAN95500.1"/>
    <property type="molecule type" value="mRNA"/>
</dbReference>
<organism evidence="4">
    <name type="scientific">Aedes aegypti</name>
    <name type="common">Yellowfever mosquito</name>
    <name type="synonym">Culex aegypti</name>
    <dbReference type="NCBI Taxonomy" id="7159"/>
    <lineage>
        <taxon>Eukaryota</taxon>
        <taxon>Metazoa</taxon>
        <taxon>Ecdysozoa</taxon>
        <taxon>Arthropoda</taxon>
        <taxon>Hexapoda</taxon>
        <taxon>Insecta</taxon>
        <taxon>Pterygota</taxon>
        <taxon>Neoptera</taxon>
        <taxon>Endopterygota</taxon>
        <taxon>Diptera</taxon>
        <taxon>Nematocera</taxon>
        <taxon>Culicoidea</taxon>
        <taxon>Culicidae</taxon>
        <taxon>Culicinae</taxon>
        <taxon>Aedini</taxon>
        <taxon>Aedes</taxon>
        <taxon>Stegomyia</taxon>
    </lineage>
</organism>
<evidence type="ECO:0000256" key="3">
    <source>
        <dbReference type="SAM" id="MobiDB-lite"/>
    </source>
</evidence>
<dbReference type="GO" id="GO:0003723">
    <property type="term" value="F:RNA binding"/>
    <property type="evidence" value="ECO:0007669"/>
    <property type="project" value="TreeGrafter"/>
</dbReference>
<sequence length="751" mass="85168">MTDSFFGFDTSLPVEDDGGGGIGGTAQDDSEEEYDALNDETFGMAAREGDWEGLHEDLVRMDQREGGDGDSGPDSDLDINFSAVRIDNLEMNDDNESEARLQLDPSVWTMPSKPATPRPAAIPPSAPRIAGPASMPFPGFPPDFSLPNPAQMRICSVEEIEQNMIKQQAQQLQQHPLVPPRPPPQQHENLQHQYHQNLGLARPPPGFPTAPALMSQPPLTIPVNFPPPLNMGPPPPLHLLQTNIPPPGSGPPLFPLNVPPPNFQEQQNHANFNQRLVQEIQQNHPLLAQHRHHQQQHQQNRYQQHNNRQNYHQQQHQNRHQNGKINRSGEYDEYANLMSERDKQWLLGIQLSQLNKDTPYFNDYYFCVFRDRKERQKGENERESKAHKDNTFYHPFTQQMLQRNGLIGRERRNSEKSQDIKEVPARNYTPLQFENSLGKLQCGSVTAPRKIIDQDVVAESSTNTGTAVSSEVLSQRKSRQILLHVESLYKIALKMEDLSNPLAIEAKQLLKEKKERERMLALERGQQVDEQNNVTVNGIDGSSDAQEDTFESMLEKLLPGLSPEGVLMTLSVRKGKLLLKRIQAIVKDHPFRWILWCTILTSLPLLPKRDRDDPEGLLSPLFAQLESHVKYSTLQDLLPLLDTFLNSDKLLPLVPKCKFLLTTVLTLIDRLEHFHSTPAVNLPAEAIERWKTFLKELSRAVGGVGMGPQKVLLKLDSNCKIIRTLRGHFQRYPALELELKLLALISVEDKK</sequence>
<dbReference type="InterPro" id="IPR039900">
    <property type="entry name" value="Pat1-like"/>
</dbReference>
<dbReference type="AlphaFoldDB" id="A0A0P6J0G7"/>
<dbReference type="PANTHER" id="PTHR21551">
    <property type="entry name" value="TOPOISOMERASE II-ASSOCIATED PROTEIN PAT1"/>
    <property type="match status" value="1"/>
</dbReference>
<feature type="compositionally biased region" description="Acidic residues" evidence="3">
    <location>
        <begin position="28"/>
        <end position="38"/>
    </location>
</feature>
<dbReference type="VEuPathDB" id="VectorBase:AAEL021977"/>
<comment type="subcellular location">
    <subcellularLocation>
        <location evidence="1">Cytoplasm</location>
        <location evidence="1">P-body</location>
    </subcellularLocation>
</comment>
<dbReference type="GO" id="GO:0000932">
    <property type="term" value="C:P-body"/>
    <property type="evidence" value="ECO:0007669"/>
    <property type="project" value="UniProtKB-SubCell"/>
</dbReference>
<feature type="region of interest" description="Disordered" evidence="3">
    <location>
        <begin position="287"/>
        <end position="326"/>
    </location>
</feature>
<proteinExistence type="evidence at transcript level"/>
<evidence type="ECO:0000256" key="2">
    <source>
        <dbReference type="ARBA" id="ARBA00022490"/>
    </source>
</evidence>
<evidence type="ECO:0000256" key="1">
    <source>
        <dbReference type="ARBA" id="ARBA00004201"/>
    </source>
</evidence>
<dbReference type="PANTHER" id="PTHR21551:SF0">
    <property type="entry name" value="PROTEIN ASSOCIATED WITH TOPO II RELATED-1, ISOFORM A"/>
    <property type="match status" value="1"/>
</dbReference>
<evidence type="ECO:0008006" key="5">
    <source>
        <dbReference type="Google" id="ProtNLM"/>
    </source>
</evidence>
<protein>
    <recommendedName>
        <fullName evidence="5">mRNA decay factor PAT1 domain-containing protein</fullName>
    </recommendedName>
</protein>